<dbReference type="SUPFAM" id="SSF63380">
    <property type="entry name" value="Riboflavin synthase domain-like"/>
    <property type="match status" value="1"/>
</dbReference>
<reference evidence="3" key="1">
    <citation type="submission" date="2024-06" db="EMBL/GenBank/DDBJ databases">
        <title>Draft genome sequence of Microbacterium sp. strain A8/3-1, isolated from Oxytropis tragacanthoides Fisch. ex DC. Root nodules in the Altai region of Russia.</title>
        <authorList>
            <person name="Sazanova A."/>
            <person name="Guro P."/>
            <person name="Kuznetsova I."/>
            <person name="Belimov A."/>
            <person name="Safronova V."/>
        </authorList>
    </citation>
    <scope>NUCLEOTIDE SEQUENCE</scope>
    <source>
        <strain evidence="3">A8/3-1</strain>
    </source>
</reference>
<dbReference type="PANTHER" id="PTHR30157">
    <property type="entry name" value="FERRIC REDUCTASE, NADPH-DEPENDENT"/>
    <property type="match status" value="1"/>
</dbReference>
<dbReference type="InterPro" id="IPR039374">
    <property type="entry name" value="SIP_fam"/>
</dbReference>
<name>A0AAU7VTN6_9MICO</name>
<evidence type="ECO:0000259" key="2">
    <source>
        <dbReference type="PROSITE" id="PS51384"/>
    </source>
</evidence>
<dbReference type="Pfam" id="PF04954">
    <property type="entry name" value="SIP"/>
    <property type="match status" value="1"/>
</dbReference>
<dbReference type="InterPro" id="IPR017927">
    <property type="entry name" value="FAD-bd_FR_type"/>
</dbReference>
<feature type="region of interest" description="Disordered" evidence="1">
    <location>
        <begin position="280"/>
        <end position="299"/>
    </location>
</feature>
<dbReference type="InterPro" id="IPR013113">
    <property type="entry name" value="SIP_FAD-bd"/>
</dbReference>
<dbReference type="CDD" id="cd06193">
    <property type="entry name" value="siderophore_interacting"/>
    <property type="match status" value="1"/>
</dbReference>
<dbReference type="PROSITE" id="PS51384">
    <property type="entry name" value="FAD_FR"/>
    <property type="match status" value="1"/>
</dbReference>
<sequence>MSRPEVNRVHRVEVVEVERLTPGMVRIVFAGDGLEGFLSSGVGDEYLRLFLPKTGHDEPVLPSPTADGYWEFPEGVDSTEVRTYTVRSWDAVFGRLVIDFVVHEGGIAATWALGAQPGHVVGVNTPRGLYDPPEGIRWQLLVADATGLPAALRLAEQAPAGVRTRVVLEVGEPADEQHVDLPADVELTWVHGGNGHGPSRVEDIVRASEFPREPGYVWVAGETRVTRGVRKHLRHELRLPSTAYKVVGYWTANSEQWSERFESLPDTVRDRLRAMWDDETRDAEEVEDEYEATLEAHGL</sequence>
<organism evidence="3">
    <name type="scientific">Microbacterium sp. A8/3-1</name>
    <dbReference type="NCBI Taxonomy" id="3160749"/>
    <lineage>
        <taxon>Bacteria</taxon>
        <taxon>Bacillati</taxon>
        <taxon>Actinomycetota</taxon>
        <taxon>Actinomycetes</taxon>
        <taxon>Micrococcales</taxon>
        <taxon>Microbacteriaceae</taxon>
        <taxon>Microbacterium</taxon>
    </lineage>
</organism>
<dbReference type="InterPro" id="IPR017938">
    <property type="entry name" value="Riboflavin_synthase-like_b-brl"/>
</dbReference>
<feature type="compositionally biased region" description="Acidic residues" evidence="1">
    <location>
        <begin position="280"/>
        <end position="292"/>
    </location>
</feature>
<dbReference type="GO" id="GO:0016491">
    <property type="term" value="F:oxidoreductase activity"/>
    <property type="evidence" value="ECO:0007669"/>
    <property type="project" value="InterPro"/>
</dbReference>
<dbReference type="PANTHER" id="PTHR30157:SF0">
    <property type="entry name" value="NADPH-DEPENDENT FERRIC-CHELATE REDUCTASE"/>
    <property type="match status" value="1"/>
</dbReference>
<dbReference type="EMBL" id="CP158357">
    <property type="protein sequence ID" value="XBX77467.1"/>
    <property type="molecule type" value="Genomic_DNA"/>
</dbReference>
<gene>
    <name evidence="3" type="ORF">ABS642_16350</name>
</gene>
<dbReference type="RefSeq" id="WP_350350945.1">
    <property type="nucleotide sequence ID" value="NZ_CP158357.1"/>
</dbReference>
<accession>A0AAU7VTN6</accession>
<dbReference type="InterPro" id="IPR007037">
    <property type="entry name" value="SIP_rossman_dom"/>
</dbReference>
<evidence type="ECO:0000256" key="1">
    <source>
        <dbReference type="SAM" id="MobiDB-lite"/>
    </source>
</evidence>
<evidence type="ECO:0000313" key="3">
    <source>
        <dbReference type="EMBL" id="XBX77467.1"/>
    </source>
</evidence>
<protein>
    <submittedName>
        <fullName evidence="3">Siderophore-interacting protein</fullName>
    </submittedName>
</protein>
<dbReference type="Pfam" id="PF08021">
    <property type="entry name" value="FAD_binding_9"/>
    <property type="match status" value="1"/>
</dbReference>
<dbReference type="Gene3D" id="2.40.30.10">
    <property type="entry name" value="Translation factors"/>
    <property type="match status" value="1"/>
</dbReference>
<dbReference type="AlphaFoldDB" id="A0AAU7VTN6"/>
<proteinExistence type="predicted"/>
<feature type="domain" description="FAD-binding FR-type" evidence="2">
    <location>
        <begin position="7"/>
        <end position="133"/>
    </location>
</feature>
<dbReference type="InterPro" id="IPR039261">
    <property type="entry name" value="FNR_nucleotide-bd"/>
</dbReference>
<dbReference type="Gene3D" id="3.40.50.80">
    <property type="entry name" value="Nucleotide-binding domain of ferredoxin-NADP reductase (FNR) module"/>
    <property type="match status" value="1"/>
</dbReference>